<name>A0A7J4ZNV0_9BACT</name>
<dbReference type="InterPro" id="IPR011460">
    <property type="entry name" value="Lcl_C"/>
</dbReference>
<dbReference type="PANTHER" id="PTHR35812:SF1">
    <property type="entry name" value="LIPOPROTEIN"/>
    <property type="match status" value="1"/>
</dbReference>
<dbReference type="AlphaFoldDB" id="A0A7J4ZNV0"/>
<feature type="domain" description="Lcl C-terminal" evidence="2">
    <location>
        <begin position="275"/>
        <end position="423"/>
    </location>
</feature>
<dbReference type="RefSeq" id="WP_151129004.1">
    <property type="nucleotide sequence ID" value="NZ_VZQZ01000008.1"/>
</dbReference>
<feature type="signal peptide" evidence="1">
    <location>
        <begin position="1"/>
        <end position="22"/>
    </location>
</feature>
<feature type="chain" id="PRO_5029816185" evidence="1">
    <location>
        <begin position="23"/>
        <end position="570"/>
    </location>
</feature>
<keyword evidence="4" id="KW-1185">Reference proteome</keyword>
<evidence type="ECO:0000256" key="1">
    <source>
        <dbReference type="SAM" id="SignalP"/>
    </source>
</evidence>
<comment type="caution">
    <text evidence="3">The sequence shown here is derived from an EMBL/GenBank/DDBJ whole genome shotgun (WGS) entry which is preliminary data.</text>
</comment>
<proteinExistence type="predicted"/>
<evidence type="ECO:0000313" key="3">
    <source>
        <dbReference type="EMBL" id="KAB0664479.1"/>
    </source>
</evidence>
<dbReference type="InterPro" id="IPR002105">
    <property type="entry name" value="Dockerin_1_rpt"/>
</dbReference>
<feature type="domain" description="Lcl C-terminal" evidence="2">
    <location>
        <begin position="74"/>
        <end position="218"/>
    </location>
</feature>
<dbReference type="GO" id="GO:0004553">
    <property type="term" value="F:hydrolase activity, hydrolyzing O-glycosyl compounds"/>
    <property type="evidence" value="ECO:0007669"/>
    <property type="project" value="InterPro"/>
</dbReference>
<dbReference type="InterPro" id="IPR036439">
    <property type="entry name" value="Dockerin_dom_sf"/>
</dbReference>
<dbReference type="EMBL" id="VZQZ01000008">
    <property type="protein sequence ID" value="KAB0664479.1"/>
    <property type="molecule type" value="Genomic_DNA"/>
</dbReference>
<dbReference type="Pfam" id="PF00404">
    <property type="entry name" value="Dockerin_1"/>
    <property type="match status" value="1"/>
</dbReference>
<accession>A0A7J4ZNV0</accession>
<sequence>MLTKNALVALLALLTIPGLALADAVQLPRTGQTTCYTADGVSTACSGTSGAGQDGALLAGIAWPTTRFVVNSNGTVTDKLTGLIWVKDANLMTTRDPSFPGSSSGLVGWQDALAYVAKLNTDKYLGYSDWRLPNINELKSLVNAEQAANDTWLTATVGFTNVQGQSYQWYWSSTFLSGTGTNSSNQAVLTGAWQVNLGDGGVGYADMAATTAYVVPVRTGSEGTVTLPRTGQTTCFDFSATAPTSTCTGTGQDGEQLSGAPWPASRFTVNSDTTTVTDNLTALVWTKDATATVPPACTLIPHGAVTFGDALSYIACLNTASFLGHNDWRLPNRNELGSLLNYGYSGTTPTIGNMAAWLNASGFSLPQASGTTTADHAADFTYWTSTSKAILPYTAWSTWSVDAHGVMSSSDKSSTTHNVWPVRAGQYGSFVTVKLKSSTTNAAVTPAGALTLAPGSNVHVEFTTLAYDVLLNNAWQRPGNGIANSFDLTNVTSDQNLMAVFAAPNGDLSGDGKVTAADALLALRAAVLLDPTTNATLAKGDMNKNGTMTAPDALLILRLAVGLVNPAIAY</sequence>
<dbReference type="GO" id="GO:0000272">
    <property type="term" value="P:polysaccharide catabolic process"/>
    <property type="evidence" value="ECO:0007669"/>
    <property type="project" value="InterPro"/>
</dbReference>
<evidence type="ECO:0000259" key="2">
    <source>
        <dbReference type="Pfam" id="PF07603"/>
    </source>
</evidence>
<gene>
    <name evidence="3" type="ORF">F6V25_13150</name>
</gene>
<dbReference type="Pfam" id="PF07603">
    <property type="entry name" value="Lcl_C"/>
    <property type="match status" value="2"/>
</dbReference>
<reference evidence="3 4" key="1">
    <citation type="submission" date="2019-09" db="EMBL/GenBank/DDBJ databases">
        <title>Geobacter sp. Red96, a novel strain isolated from paddy soil.</title>
        <authorList>
            <person name="Xu Z."/>
            <person name="Masuda Y."/>
            <person name="Itoh H."/>
            <person name="Senoo K."/>
        </authorList>
    </citation>
    <scope>NUCLEOTIDE SEQUENCE [LARGE SCALE GENOMIC DNA]</scope>
    <source>
        <strain evidence="3 4">Red96</strain>
    </source>
</reference>
<dbReference type="Gene3D" id="1.10.1330.10">
    <property type="entry name" value="Dockerin domain"/>
    <property type="match status" value="1"/>
</dbReference>
<dbReference type="Proteomes" id="UP000420562">
    <property type="component" value="Unassembled WGS sequence"/>
</dbReference>
<organism evidence="3 4">
    <name type="scientific">Oryzomonas japonica</name>
    <dbReference type="NCBI Taxonomy" id="2603858"/>
    <lineage>
        <taxon>Bacteria</taxon>
        <taxon>Pseudomonadati</taxon>
        <taxon>Thermodesulfobacteriota</taxon>
        <taxon>Desulfuromonadia</taxon>
        <taxon>Geobacterales</taxon>
        <taxon>Geobacteraceae</taxon>
        <taxon>Oryzomonas</taxon>
    </lineage>
</organism>
<keyword evidence="1" id="KW-0732">Signal</keyword>
<evidence type="ECO:0000313" key="4">
    <source>
        <dbReference type="Proteomes" id="UP000420562"/>
    </source>
</evidence>
<protein>
    <submittedName>
        <fullName evidence="3">DUF1566 domain-containing protein</fullName>
    </submittedName>
</protein>
<dbReference type="SUPFAM" id="SSF63446">
    <property type="entry name" value="Type I dockerin domain"/>
    <property type="match status" value="1"/>
</dbReference>
<dbReference type="PANTHER" id="PTHR35812">
    <property type="entry name" value="LIPOPROTEIN"/>
    <property type="match status" value="1"/>
</dbReference>